<dbReference type="InterPro" id="IPR051162">
    <property type="entry name" value="T4SS_component"/>
</dbReference>
<dbReference type="InterPro" id="IPR027417">
    <property type="entry name" value="P-loop_NTPase"/>
</dbReference>
<evidence type="ECO:0000256" key="1">
    <source>
        <dbReference type="SAM" id="MobiDB-lite"/>
    </source>
</evidence>
<gene>
    <name evidence="2" type="ORF">ACFO8Q_07220</name>
</gene>
<comment type="caution">
    <text evidence="2">The sequence shown here is derived from an EMBL/GenBank/DDBJ whole genome shotgun (WGS) entry which is preliminary data.</text>
</comment>
<keyword evidence="2" id="KW-0547">Nucleotide-binding</keyword>
<sequence length="808" mass="90974">MLSFLLSRRRWCKPGEGPVQATQYWQALPQAGFPGAGWESVQYFLRNLENLGLPSKLRRQFGELTFRFLVHCAGPSGKVKFYFAVPDIRKMGFQSVFEAVFPEVYLIPLEEHPNLELPPRKDVIVAEIVSARADSFCALPFFTVGHQAPLHEVLYAIGAGKLKDGEEVWLDLTLWPAAKGELSRVIRKAERLMNRPNLGTFSWREVWDELVADPQKSRERSKTKSLKEPDHPVLQELQTKQQTEETGIWTFFRLYVTGSQSKARMQTIAVALGAMSAPHFLRLRKISPKRMEKFHKKWTPTSGFLLTSTELAGWLQLPGCQQAVFSHMEKARSKILPAPAGLTASGIFIGKSNVPGENREIYIPVEQMLKHTFLAGMTGSGKTSTLLSMMLPMVENLVRFPNDAPGFTFLDPHGGAIRTLLSHIPESLHPKVHLVPLGVTDRPRGFNLFQADQSEQAEEITGEFVATLQQLFPGARPRAEHYLRSGLLSLLQSPPQTVLGVSRIFLSEPFRQKIIPQLDMHLRHFWLQEFSQIKNISEHLGPILNKLGALTTYPSSRRMLGQKQTFYSTRNIMDEGHIVLIDGFGCVPDLLKIISSLFFIEYHFTCRKRPQHAARPHFFLADEIHLFATSIIEKILAEDRKFGLALILATQYLSQLPGNILSAILGNVGTLLLLQLGGPDAERLAKWLKPEVTALDLMNLPELEAIVRSKGKGGIVQLFTVKNEIVRERDVSLVEKAWAFSDANDGRPVEDVEKEIEQMLGLKQERWNRVPDKPFDPPVDPPADPQDDPPVDPTVDPTSPYESEAKNL</sequence>
<dbReference type="EMBL" id="JBHSHC010000050">
    <property type="protein sequence ID" value="MFC4767153.1"/>
    <property type="molecule type" value="Genomic_DNA"/>
</dbReference>
<proteinExistence type="predicted"/>
<feature type="region of interest" description="Disordered" evidence="1">
    <location>
        <begin position="763"/>
        <end position="808"/>
    </location>
</feature>
<protein>
    <submittedName>
        <fullName evidence="2">ATP-binding protein</fullName>
    </submittedName>
</protein>
<evidence type="ECO:0000313" key="2">
    <source>
        <dbReference type="EMBL" id="MFC4767153.1"/>
    </source>
</evidence>
<keyword evidence="3" id="KW-1185">Reference proteome</keyword>
<dbReference type="PANTHER" id="PTHR30121:SF6">
    <property type="entry name" value="SLR6007 PROTEIN"/>
    <property type="match status" value="1"/>
</dbReference>
<name>A0ABV9PZL1_9BACL</name>
<dbReference type="SUPFAM" id="SSF52540">
    <property type="entry name" value="P-loop containing nucleoside triphosphate hydrolases"/>
    <property type="match status" value="1"/>
</dbReference>
<evidence type="ECO:0000313" key="3">
    <source>
        <dbReference type="Proteomes" id="UP001596002"/>
    </source>
</evidence>
<keyword evidence="2" id="KW-0067">ATP-binding</keyword>
<dbReference type="GO" id="GO:0005524">
    <property type="term" value="F:ATP binding"/>
    <property type="evidence" value="ECO:0007669"/>
    <property type="project" value="UniProtKB-KW"/>
</dbReference>
<dbReference type="Gene3D" id="3.40.50.300">
    <property type="entry name" value="P-loop containing nucleotide triphosphate hydrolases"/>
    <property type="match status" value="2"/>
</dbReference>
<dbReference type="RefSeq" id="WP_380025071.1">
    <property type="nucleotide sequence ID" value="NZ_JBHSHC010000050.1"/>
</dbReference>
<dbReference type="CDD" id="cd01127">
    <property type="entry name" value="TrwB_TraG_TraD_VirD4"/>
    <property type="match status" value="1"/>
</dbReference>
<reference evidence="3" key="1">
    <citation type="journal article" date="2019" name="Int. J. Syst. Evol. Microbiol.">
        <title>The Global Catalogue of Microorganisms (GCM) 10K type strain sequencing project: providing services to taxonomists for standard genome sequencing and annotation.</title>
        <authorList>
            <consortium name="The Broad Institute Genomics Platform"/>
            <consortium name="The Broad Institute Genome Sequencing Center for Infectious Disease"/>
            <person name="Wu L."/>
            <person name="Ma J."/>
        </authorList>
    </citation>
    <scope>NUCLEOTIDE SEQUENCE [LARGE SCALE GENOMIC DNA]</scope>
    <source>
        <strain evidence="3">WYCCWR 12678</strain>
    </source>
</reference>
<dbReference type="PANTHER" id="PTHR30121">
    <property type="entry name" value="UNCHARACTERIZED PROTEIN YJGR-RELATED"/>
    <property type="match status" value="1"/>
</dbReference>
<dbReference type="Proteomes" id="UP001596002">
    <property type="component" value="Unassembled WGS sequence"/>
</dbReference>
<accession>A0ABV9PZL1</accession>
<feature type="compositionally biased region" description="Basic and acidic residues" evidence="1">
    <location>
        <begin position="763"/>
        <end position="775"/>
    </location>
</feature>
<organism evidence="2 3">
    <name type="scientific">Effusibacillus consociatus</name>
    <dbReference type="NCBI Taxonomy" id="1117041"/>
    <lineage>
        <taxon>Bacteria</taxon>
        <taxon>Bacillati</taxon>
        <taxon>Bacillota</taxon>
        <taxon>Bacilli</taxon>
        <taxon>Bacillales</taxon>
        <taxon>Alicyclobacillaceae</taxon>
        <taxon>Effusibacillus</taxon>
    </lineage>
</organism>